<evidence type="ECO:0000259" key="4">
    <source>
        <dbReference type="Pfam" id="PF00808"/>
    </source>
</evidence>
<dbReference type="Gene3D" id="1.10.20.10">
    <property type="entry name" value="Histone, subunit A"/>
    <property type="match status" value="1"/>
</dbReference>
<evidence type="ECO:0000313" key="5">
    <source>
        <dbReference type="EMBL" id="KAK7100316.1"/>
    </source>
</evidence>
<dbReference type="EMBL" id="JBAMIC010000011">
    <property type="protein sequence ID" value="KAK7100316.1"/>
    <property type="molecule type" value="Genomic_DNA"/>
</dbReference>
<sequence length="139" mass="15745">MAGSEGMEVESEQQMTGTTENEEAVRQDSEQTESQQEEETEQQQEKENQPQAAEQNDRLLKLPLSRIKTIIKMDPDVSLASQEAVVTLTKAAELFISAVSKDASYKTLQAKRKTLLRKDLEHIFDTRECYAFLEGTMES</sequence>
<protein>
    <recommendedName>
        <fullName evidence="4">Transcription factor CBF/NF-Y/archaeal histone domain-containing protein</fullName>
    </recommendedName>
</protein>
<name>A0AAN9B6Q2_9CAEN</name>
<organism evidence="5 6">
    <name type="scientific">Littorina saxatilis</name>
    <dbReference type="NCBI Taxonomy" id="31220"/>
    <lineage>
        <taxon>Eukaryota</taxon>
        <taxon>Metazoa</taxon>
        <taxon>Spiralia</taxon>
        <taxon>Lophotrochozoa</taxon>
        <taxon>Mollusca</taxon>
        <taxon>Gastropoda</taxon>
        <taxon>Caenogastropoda</taxon>
        <taxon>Littorinimorpha</taxon>
        <taxon>Littorinoidea</taxon>
        <taxon>Littorinidae</taxon>
        <taxon>Littorina</taxon>
    </lineage>
</organism>
<comment type="caution">
    <text evidence="5">The sequence shown here is derived from an EMBL/GenBank/DDBJ whole genome shotgun (WGS) entry which is preliminary data.</text>
</comment>
<dbReference type="GO" id="GO:0046982">
    <property type="term" value="F:protein heterodimerization activity"/>
    <property type="evidence" value="ECO:0007669"/>
    <property type="project" value="InterPro"/>
</dbReference>
<evidence type="ECO:0000313" key="6">
    <source>
        <dbReference type="Proteomes" id="UP001374579"/>
    </source>
</evidence>
<dbReference type="CDD" id="cd22929">
    <property type="entry name" value="HFD_POLE4-like"/>
    <property type="match status" value="1"/>
</dbReference>
<dbReference type="InterPro" id="IPR009072">
    <property type="entry name" value="Histone-fold"/>
</dbReference>
<dbReference type="InterPro" id="IPR003958">
    <property type="entry name" value="CBFA_NFYB_domain"/>
</dbReference>
<dbReference type="Proteomes" id="UP001374579">
    <property type="component" value="Unassembled WGS sequence"/>
</dbReference>
<evidence type="ECO:0000256" key="3">
    <source>
        <dbReference type="SAM" id="MobiDB-lite"/>
    </source>
</evidence>
<dbReference type="PANTHER" id="PTHR10252:SF79">
    <property type="entry name" value="DNA POLYMERASE EPSILON SUBUNIT 4"/>
    <property type="match status" value="1"/>
</dbReference>
<dbReference type="SUPFAM" id="SSF47113">
    <property type="entry name" value="Histone-fold"/>
    <property type="match status" value="1"/>
</dbReference>
<proteinExistence type="predicted"/>
<gene>
    <name evidence="5" type="ORF">V1264_023290</name>
</gene>
<keyword evidence="2" id="KW-0539">Nucleus</keyword>
<dbReference type="GO" id="GO:0006261">
    <property type="term" value="P:DNA-templated DNA replication"/>
    <property type="evidence" value="ECO:0007669"/>
    <property type="project" value="TreeGrafter"/>
</dbReference>
<dbReference type="AlphaFoldDB" id="A0AAN9B6Q2"/>
<feature type="region of interest" description="Disordered" evidence="3">
    <location>
        <begin position="1"/>
        <end position="59"/>
    </location>
</feature>
<evidence type="ECO:0000256" key="1">
    <source>
        <dbReference type="ARBA" id="ARBA00004123"/>
    </source>
</evidence>
<dbReference type="InterPro" id="IPR050568">
    <property type="entry name" value="Transcr_DNA_Rep_Reg"/>
</dbReference>
<dbReference type="Pfam" id="PF00808">
    <property type="entry name" value="CBFD_NFYB_HMF"/>
    <property type="match status" value="1"/>
</dbReference>
<keyword evidence="6" id="KW-1185">Reference proteome</keyword>
<dbReference type="GO" id="GO:0008622">
    <property type="term" value="C:epsilon DNA polymerase complex"/>
    <property type="evidence" value="ECO:0007669"/>
    <property type="project" value="TreeGrafter"/>
</dbReference>
<accession>A0AAN9B6Q2</accession>
<dbReference type="PANTHER" id="PTHR10252">
    <property type="entry name" value="HISTONE-LIKE TRANSCRIPTION FACTOR CCAAT-RELATED"/>
    <property type="match status" value="1"/>
</dbReference>
<evidence type="ECO:0000256" key="2">
    <source>
        <dbReference type="ARBA" id="ARBA00023242"/>
    </source>
</evidence>
<comment type="subcellular location">
    <subcellularLocation>
        <location evidence="1">Nucleus</location>
    </subcellularLocation>
</comment>
<reference evidence="5 6" key="1">
    <citation type="submission" date="2024-02" db="EMBL/GenBank/DDBJ databases">
        <title>Chromosome-scale genome assembly of the rough periwinkle Littorina saxatilis.</title>
        <authorList>
            <person name="De Jode A."/>
            <person name="Faria R."/>
            <person name="Formenti G."/>
            <person name="Sims Y."/>
            <person name="Smith T.P."/>
            <person name="Tracey A."/>
            <person name="Wood J.M.D."/>
            <person name="Zagrodzka Z.B."/>
            <person name="Johannesson K."/>
            <person name="Butlin R.K."/>
            <person name="Leder E.H."/>
        </authorList>
    </citation>
    <scope>NUCLEOTIDE SEQUENCE [LARGE SCALE GENOMIC DNA]</scope>
    <source>
        <strain evidence="5">Snail1</strain>
        <tissue evidence="5">Muscle</tissue>
    </source>
</reference>
<feature type="domain" description="Transcription factor CBF/NF-Y/archaeal histone" evidence="4">
    <location>
        <begin position="61"/>
        <end position="121"/>
    </location>
</feature>